<dbReference type="InterPro" id="IPR002711">
    <property type="entry name" value="HNH"/>
</dbReference>
<proteinExistence type="predicted"/>
<dbReference type="Proteomes" id="UP000718564">
    <property type="component" value="Unassembled WGS sequence"/>
</dbReference>
<dbReference type="EMBL" id="QMEB01000220">
    <property type="protein sequence ID" value="NMG22086.1"/>
    <property type="molecule type" value="Genomic_DNA"/>
</dbReference>
<dbReference type="RefSeq" id="WP_169157304.1">
    <property type="nucleotide sequence ID" value="NZ_CAWPJE010000217.1"/>
</dbReference>
<evidence type="ECO:0000313" key="3">
    <source>
        <dbReference type="Proteomes" id="UP000718564"/>
    </source>
</evidence>
<sequence length="45" mass="5108">MSCELCERQVQPLTVHHLIPRQKKGDHGSKINICSACHKLVRSIL</sequence>
<keyword evidence="3" id="KW-1185">Reference proteome</keyword>
<organism evidence="2 3">
    <name type="scientific">Brasilonema bromeliae SPC951</name>
    <dbReference type="NCBI Taxonomy" id="385972"/>
    <lineage>
        <taxon>Bacteria</taxon>
        <taxon>Bacillati</taxon>
        <taxon>Cyanobacteriota</taxon>
        <taxon>Cyanophyceae</taxon>
        <taxon>Nostocales</taxon>
        <taxon>Scytonemataceae</taxon>
        <taxon>Brasilonema</taxon>
        <taxon>Bromeliae group (in: Brasilonema)</taxon>
    </lineage>
</organism>
<comment type="caution">
    <text evidence="2">The sequence shown here is derived from an EMBL/GenBank/DDBJ whole genome shotgun (WGS) entry which is preliminary data.</text>
</comment>
<evidence type="ECO:0000259" key="1">
    <source>
        <dbReference type="Pfam" id="PF01844"/>
    </source>
</evidence>
<feature type="domain" description="HNH" evidence="1">
    <location>
        <begin position="3"/>
        <end position="39"/>
    </location>
</feature>
<name>A0ABX1PCJ2_9CYAN</name>
<evidence type="ECO:0000313" key="2">
    <source>
        <dbReference type="EMBL" id="NMG22086.1"/>
    </source>
</evidence>
<dbReference type="Pfam" id="PF01844">
    <property type="entry name" value="HNH"/>
    <property type="match status" value="1"/>
</dbReference>
<reference evidence="2 3" key="1">
    <citation type="submission" date="2018-06" db="EMBL/GenBank/DDBJ databases">
        <title>Comparative genomics of Brasilonema spp. strains.</title>
        <authorList>
            <person name="Alvarenga D.O."/>
            <person name="Fiore M.F."/>
            <person name="Varani A.M."/>
        </authorList>
    </citation>
    <scope>NUCLEOTIDE SEQUENCE [LARGE SCALE GENOMIC DNA]</scope>
    <source>
        <strain evidence="2 3">SPC951</strain>
    </source>
</reference>
<gene>
    <name evidence="2" type="ORF">DP116_22555</name>
</gene>
<accession>A0ABX1PCJ2</accession>
<protein>
    <recommendedName>
        <fullName evidence="1">HNH domain-containing protein</fullName>
    </recommendedName>
</protein>